<feature type="compositionally biased region" description="Polar residues" evidence="1">
    <location>
        <begin position="256"/>
        <end position="266"/>
    </location>
</feature>
<protein>
    <recommendedName>
        <fullName evidence="3">DUF7729 domain-containing protein</fullName>
    </recommendedName>
</protein>
<feature type="chain" id="PRO_5014563763" description="DUF7729 domain-containing protein" evidence="2">
    <location>
        <begin position="25"/>
        <end position="410"/>
    </location>
</feature>
<dbReference type="InterPro" id="IPR056146">
    <property type="entry name" value="DUF7729"/>
</dbReference>
<dbReference type="EMBL" id="PGCI01001054">
    <property type="protein sequence ID" value="PLW08612.1"/>
    <property type="molecule type" value="Genomic_DNA"/>
</dbReference>
<evidence type="ECO:0000256" key="2">
    <source>
        <dbReference type="SAM" id="SignalP"/>
    </source>
</evidence>
<dbReference type="Proteomes" id="UP000235392">
    <property type="component" value="Unassembled WGS sequence"/>
</dbReference>
<comment type="caution">
    <text evidence="5">The sequence shown here is derived from an EMBL/GenBank/DDBJ whole genome shotgun (WGS) entry which is preliminary data.</text>
</comment>
<dbReference type="Pfam" id="PF24855">
    <property type="entry name" value="DUF7729"/>
    <property type="match status" value="1"/>
</dbReference>
<accession>A0A2N5VGP9</accession>
<sequence length="410" mass="42942">MLSTPAWLTLLLSLSLSLAQGAVAQANSTNATLFNLANVPGFAQANNATNSANHSLAGYNSSTSPPSNSGANLRIPKTISQTCQDFLGQLNSHPNITSCTAPLLNATASFANGPKSVTRDQVKKAFDGLCGPNSGSGCAPHMMYTILNQFSAACHAELQAGVETVRMSYDVLYILTPYRVALCSKDSATGDYCPSVIAAAVVNGTNSHSDKGKSTNSSASDFSAMVSSVFGDKLVTQPGGMASQVNPNPVLHTRDLNMNGTASNGTSPPPPQQQQQQQQSHQQQIYNPNPDTYTNTNLAFLFLNPSMPDGALCKPCTQSVLAAYIGFEQATPHFGGLSSSGYLSGQLKLWQAVSARCGAPFIEAINQEAGIMSTLTTSAAAALHFLRQNSASSLALVSLFFLSLKSIGLF</sequence>
<feature type="compositionally biased region" description="Low complexity" evidence="1">
    <location>
        <begin position="273"/>
        <end position="289"/>
    </location>
</feature>
<evidence type="ECO:0000259" key="3">
    <source>
        <dbReference type="Pfam" id="PF24855"/>
    </source>
</evidence>
<gene>
    <name evidence="5" type="ORF">PCASD_03022</name>
    <name evidence="4" type="ORF">PCASD_23707</name>
</gene>
<keyword evidence="2" id="KW-0732">Signal</keyword>
<evidence type="ECO:0000313" key="6">
    <source>
        <dbReference type="Proteomes" id="UP000235392"/>
    </source>
</evidence>
<proteinExistence type="predicted"/>
<organism evidence="5 6">
    <name type="scientific">Puccinia coronata f. sp. avenae</name>
    <dbReference type="NCBI Taxonomy" id="200324"/>
    <lineage>
        <taxon>Eukaryota</taxon>
        <taxon>Fungi</taxon>
        <taxon>Dikarya</taxon>
        <taxon>Basidiomycota</taxon>
        <taxon>Pucciniomycotina</taxon>
        <taxon>Pucciniomycetes</taxon>
        <taxon>Pucciniales</taxon>
        <taxon>Pucciniaceae</taxon>
        <taxon>Puccinia</taxon>
    </lineage>
</organism>
<evidence type="ECO:0000313" key="5">
    <source>
        <dbReference type="EMBL" id="PLW49167.1"/>
    </source>
</evidence>
<evidence type="ECO:0000256" key="1">
    <source>
        <dbReference type="SAM" id="MobiDB-lite"/>
    </source>
</evidence>
<feature type="region of interest" description="Disordered" evidence="1">
    <location>
        <begin position="238"/>
        <end position="289"/>
    </location>
</feature>
<feature type="signal peptide" evidence="2">
    <location>
        <begin position="1"/>
        <end position="24"/>
    </location>
</feature>
<reference evidence="5 6" key="1">
    <citation type="submission" date="2017-11" db="EMBL/GenBank/DDBJ databases">
        <title>De novo assembly and phasing of dikaryotic genomes from two isolates of Puccinia coronata f. sp. avenae, the causal agent of oat crown rust.</title>
        <authorList>
            <person name="Miller M.E."/>
            <person name="Zhang Y."/>
            <person name="Omidvar V."/>
            <person name="Sperschneider J."/>
            <person name="Schwessinger B."/>
            <person name="Raley C."/>
            <person name="Palmer J.M."/>
            <person name="Garnica D."/>
            <person name="Upadhyaya N."/>
            <person name="Rathjen J."/>
            <person name="Taylor J.M."/>
            <person name="Park R.F."/>
            <person name="Dodds P.N."/>
            <person name="Hirsch C.D."/>
            <person name="Kianian S.F."/>
            <person name="Figueroa M."/>
        </authorList>
    </citation>
    <scope>NUCLEOTIDE SEQUENCE [LARGE SCALE GENOMIC DNA]</scope>
    <source>
        <strain evidence="5">12SD80</strain>
    </source>
</reference>
<dbReference type="EMBL" id="PGCI01000018">
    <property type="protein sequence ID" value="PLW49167.1"/>
    <property type="molecule type" value="Genomic_DNA"/>
</dbReference>
<name>A0A2N5VGP9_9BASI</name>
<evidence type="ECO:0000313" key="4">
    <source>
        <dbReference type="EMBL" id="PLW08612.1"/>
    </source>
</evidence>
<dbReference type="AlphaFoldDB" id="A0A2N5VGP9"/>
<feature type="domain" description="DUF7729" evidence="3">
    <location>
        <begin position="79"/>
        <end position="206"/>
    </location>
</feature>